<comment type="similarity">
    <text evidence="1">Belongs to the universal ribosomal protein uL4 family.</text>
</comment>
<evidence type="ECO:0000256" key="3">
    <source>
        <dbReference type="ARBA" id="ARBA00023274"/>
    </source>
</evidence>
<accession>A0A0L0HIN6</accession>
<dbReference type="GO" id="GO:1990904">
    <property type="term" value="C:ribonucleoprotein complex"/>
    <property type="evidence" value="ECO:0007669"/>
    <property type="project" value="UniProtKB-KW"/>
</dbReference>
<dbReference type="AlphaFoldDB" id="A0A0L0HIN6"/>
<dbReference type="STRING" id="645134.A0A0L0HIN6"/>
<dbReference type="InterPro" id="IPR045240">
    <property type="entry name" value="Ribosomal_uL4_euk/arch"/>
</dbReference>
<dbReference type="Proteomes" id="UP000053201">
    <property type="component" value="Unassembled WGS sequence"/>
</dbReference>
<dbReference type="Pfam" id="PF00573">
    <property type="entry name" value="Ribosomal_L4"/>
    <property type="match status" value="1"/>
</dbReference>
<dbReference type="PROSITE" id="PS00939">
    <property type="entry name" value="RIBOSOMAL_L1E"/>
    <property type="match status" value="1"/>
</dbReference>
<proteinExistence type="inferred from homology"/>
<sequence>MVSITIVIVAEATRKRDTPRSAAARPVVSVFSEGGDSVAGTVQLPGVFKAPIRSDVVRFVFTNMNKNKRQAYAVSVKAGHQTSAESWGTGRAVARIPRVSGGGTHRAGQAAFGNMCRGGRMFAPTKTWRKWHVKTNQNQKRFATASAVAASALPSLVFARGHKIDQVNEIPLVIGNGVESFKKTKEAVALLKAINAYTDVEKVTNSKKLRAGVGKLRNRRHTQRRGPLVIYNEDKGLVKAFRNIPGVELASVDALNLLQLAPGGHVGRFVIWTQAAFEKLDALFGDATKGAELKKNYNLPFPIISNPDLPRLINSDEIQAVVRVAGSAKNKRPFTQRKNPLRNTGVLVRLNPYAQTLRRRELLAEEARKEGKKGRTAKVASKRGLNKEFKESLLSQV</sequence>
<dbReference type="InterPro" id="IPR013000">
    <property type="entry name" value="Ribosomal_uL4_euk/arc_CS"/>
</dbReference>
<evidence type="ECO:0000313" key="5">
    <source>
        <dbReference type="EMBL" id="KND00755.1"/>
    </source>
</evidence>
<gene>
    <name evidence="5" type="ORF">SPPG_03868</name>
</gene>
<feature type="domain" description="Large ribosomal subunit protein uL4 C-terminal" evidence="4">
    <location>
        <begin position="295"/>
        <end position="370"/>
    </location>
</feature>
<dbReference type="OMA" id="ALYGTWR"/>
<organism evidence="5 6">
    <name type="scientific">Spizellomyces punctatus (strain DAOM BR117)</name>
    <dbReference type="NCBI Taxonomy" id="645134"/>
    <lineage>
        <taxon>Eukaryota</taxon>
        <taxon>Fungi</taxon>
        <taxon>Fungi incertae sedis</taxon>
        <taxon>Chytridiomycota</taxon>
        <taxon>Chytridiomycota incertae sedis</taxon>
        <taxon>Chytridiomycetes</taxon>
        <taxon>Spizellomycetales</taxon>
        <taxon>Spizellomycetaceae</taxon>
        <taxon>Spizellomyces</taxon>
    </lineage>
</organism>
<evidence type="ECO:0000256" key="1">
    <source>
        <dbReference type="ARBA" id="ARBA00010528"/>
    </source>
</evidence>
<dbReference type="GeneID" id="27687353"/>
<dbReference type="GO" id="GO:0003735">
    <property type="term" value="F:structural constituent of ribosome"/>
    <property type="evidence" value="ECO:0007669"/>
    <property type="project" value="InterPro"/>
</dbReference>
<dbReference type="InterPro" id="IPR002136">
    <property type="entry name" value="Ribosomal_uL4"/>
</dbReference>
<evidence type="ECO:0000313" key="6">
    <source>
        <dbReference type="Proteomes" id="UP000053201"/>
    </source>
</evidence>
<dbReference type="GO" id="GO:0005840">
    <property type="term" value="C:ribosome"/>
    <property type="evidence" value="ECO:0007669"/>
    <property type="project" value="UniProtKB-KW"/>
</dbReference>
<dbReference type="OrthoDB" id="10259785at2759"/>
<dbReference type="InParanoid" id="A0A0L0HIN6"/>
<protein>
    <recommendedName>
        <fullName evidence="4">Large ribosomal subunit protein uL4 C-terminal domain-containing protein</fullName>
    </recommendedName>
</protein>
<dbReference type="Pfam" id="PF14374">
    <property type="entry name" value="Ribos_L4_asso_C"/>
    <property type="match status" value="1"/>
</dbReference>
<evidence type="ECO:0000259" key="4">
    <source>
        <dbReference type="Pfam" id="PF14374"/>
    </source>
</evidence>
<dbReference type="GO" id="GO:0006412">
    <property type="term" value="P:translation"/>
    <property type="evidence" value="ECO:0007669"/>
    <property type="project" value="InterPro"/>
</dbReference>
<keyword evidence="3" id="KW-0687">Ribonucleoprotein</keyword>
<dbReference type="FunFam" id="3.40.1370.10:FF:000002">
    <property type="entry name" value="60S ribosomal protein L4"/>
    <property type="match status" value="1"/>
</dbReference>
<dbReference type="EMBL" id="KQ257455">
    <property type="protein sequence ID" value="KND00755.1"/>
    <property type="molecule type" value="Genomic_DNA"/>
</dbReference>
<evidence type="ECO:0000256" key="2">
    <source>
        <dbReference type="ARBA" id="ARBA00022980"/>
    </source>
</evidence>
<dbReference type="RefSeq" id="XP_016608794.1">
    <property type="nucleotide sequence ID" value="XM_016752117.1"/>
</dbReference>
<keyword evidence="2" id="KW-0689">Ribosomal protein</keyword>
<reference evidence="5 6" key="1">
    <citation type="submission" date="2009-08" db="EMBL/GenBank/DDBJ databases">
        <title>The Genome Sequence of Spizellomyces punctatus strain DAOM BR117.</title>
        <authorList>
            <consortium name="The Broad Institute Genome Sequencing Platform"/>
            <person name="Russ C."/>
            <person name="Cuomo C."/>
            <person name="Shea T."/>
            <person name="Young S.K."/>
            <person name="Zeng Q."/>
            <person name="Koehrsen M."/>
            <person name="Haas B."/>
            <person name="Borodovsky M."/>
            <person name="Guigo R."/>
            <person name="Alvarado L."/>
            <person name="Berlin A."/>
            <person name="Bochicchio J."/>
            <person name="Borenstein D."/>
            <person name="Chapman S."/>
            <person name="Chen Z."/>
            <person name="Engels R."/>
            <person name="Freedman E."/>
            <person name="Gellesch M."/>
            <person name="Goldberg J."/>
            <person name="Griggs A."/>
            <person name="Gujja S."/>
            <person name="Heiman D."/>
            <person name="Hepburn T."/>
            <person name="Howarth C."/>
            <person name="Jen D."/>
            <person name="Larson L."/>
            <person name="Lewis B."/>
            <person name="Mehta T."/>
            <person name="Park D."/>
            <person name="Pearson M."/>
            <person name="Roberts A."/>
            <person name="Saif S."/>
            <person name="Shenoy N."/>
            <person name="Sisk P."/>
            <person name="Stolte C."/>
            <person name="Sykes S."/>
            <person name="Thomson T."/>
            <person name="Walk T."/>
            <person name="White J."/>
            <person name="Yandava C."/>
            <person name="Burger G."/>
            <person name="Gray M.W."/>
            <person name="Holland P.W.H."/>
            <person name="King N."/>
            <person name="Lang F.B.F."/>
            <person name="Roger A.J."/>
            <person name="Ruiz-Trillo I."/>
            <person name="Lander E."/>
            <person name="Nusbaum C."/>
        </authorList>
    </citation>
    <scope>NUCLEOTIDE SEQUENCE [LARGE SCALE GENOMIC DNA]</scope>
    <source>
        <strain evidence="5 6">DAOM BR117</strain>
    </source>
</reference>
<dbReference type="InterPro" id="IPR025755">
    <property type="entry name" value="Ribos_uL4_C_dom"/>
</dbReference>
<dbReference type="VEuPathDB" id="FungiDB:SPPG_03868"/>
<dbReference type="InterPro" id="IPR023574">
    <property type="entry name" value="Ribosomal_uL4_dom_sf"/>
</dbReference>
<dbReference type="PANTHER" id="PTHR19431">
    <property type="entry name" value="60S RIBOSOMAL PROTEIN L4"/>
    <property type="match status" value="1"/>
</dbReference>
<dbReference type="SUPFAM" id="SSF52166">
    <property type="entry name" value="Ribosomal protein L4"/>
    <property type="match status" value="1"/>
</dbReference>
<name>A0A0L0HIN6_SPIPD</name>
<dbReference type="Gene3D" id="3.40.1370.10">
    <property type="match status" value="1"/>
</dbReference>
<dbReference type="FunCoup" id="A0A0L0HIN6">
    <property type="interactions" value="464"/>
</dbReference>
<keyword evidence="6" id="KW-1185">Reference proteome</keyword>
<dbReference type="eggNOG" id="KOG1475">
    <property type="taxonomic scope" value="Eukaryota"/>
</dbReference>